<protein>
    <submittedName>
        <fullName evidence="1">Uncharacterized protein</fullName>
    </submittedName>
</protein>
<evidence type="ECO:0000313" key="1">
    <source>
        <dbReference type="EMBL" id="KDQ32484.1"/>
    </source>
</evidence>
<dbReference type="Proteomes" id="UP000027073">
    <property type="component" value="Unassembled WGS sequence"/>
</dbReference>
<reference evidence="2" key="1">
    <citation type="journal article" date="2014" name="Proc. Natl. Acad. Sci. U.S.A.">
        <title>Extensive sampling of basidiomycete genomes demonstrates inadequacy of the white-rot/brown-rot paradigm for wood decay fungi.</title>
        <authorList>
            <person name="Riley R."/>
            <person name="Salamov A.A."/>
            <person name="Brown D.W."/>
            <person name="Nagy L.G."/>
            <person name="Floudas D."/>
            <person name="Held B.W."/>
            <person name="Levasseur A."/>
            <person name="Lombard V."/>
            <person name="Morin E."/>
            <person name="Otillar R."/>
            <person name="Lindquist E.A."/>
            <person name="Sun H."/>
            <person name="LaButti K.M."/>
            <person name="Schmutz J."/>
            <person name="Jabbour D."/>
            <person name="Luo H."/>
            <person name="Baker S.E."/>
            <person name="Pisabarro A.G."/>
            <person name="Walton J.D."/>
            <person name="Blanchette R.A."/>
            <person name="Henrissat B."/>
            <person name="Martin F."/>
            <person name="Cullen D."/>
            <person name="Hibbett D.S."/>
            <person name="Grigoriev I.V."/>
        </authorList>
    </citation>
    <scope>NUCLEOTIDE SEQUENCE [LARGE SCALE GENOMIC DNA]</scope>
    <source>
        <strain evidence="2">PC15</strain>
    </source>
</reference>
<dbReference type="VEuPathDB" id="FungiDB:PLEOSDRAFT_1098485"/>
<sequence>MPWTRSCRVDIPQNFFHPPSDHVECQTLAIGEQLVDLHYYALTARRSSTIILRLAGSSSEPAAHVANPIHNMPMSITISLEASDSILGQKDIRTWRDLDWKFRPPVEIHADSEVSIVISPALSAATQSDKQVLATVSFADVLALPRRNSRRVHLQLEHQLATIRISFTVAVNQETSVPLWDSLKRRFLRHFRALFGVDERLDFAPVTAPPASDLEIPEQQPVPPARPGWFRPPVGEHVRPPPNQLHGEFIPQESHIHSEDDFNAVPVDSAKIQYTMVGTKRPKPR</sequence>
<name>A0A067NX57_PLEO1</name>
<accession>A0A067NX57</accession>
<evidence type="ECO:0000313" key="2">
    <source>
        <dbReference type="Proteomes" id="UP000027073"/>
    </source>
</evidence>
<dbReference type="InParanoid" id="A0A067NX57"/>
<dbReference type="EMBL" id="KL198004">
    <property type="protein sequence ID" value="KDQ32484.1"/>
    <property type="molecule type" value="Genomic_DNA"/>
</dbReference>
<gene>
    <name evidence="1" type="ORF">PLEOSDRAFT_1098485</name>
</gene>
<organism evidence="1 2">
    <name type="scientific">Pleurotus ostreatus (strain PC15)</name>
    <name type="common">Oyster mushroom</name>
    <dbReference type="NCBI Taxonomy" id="1137138"/>
    <lineage>
        <taxon>Eukaryota</taxon>
        <taxon>Fungi</taxon>
        <taxon>Dikarya</taxon>
        <taxon>Basidiomycota</taxon>
        <taxon>Agaricomycotina</taxon>
        <taxon>Agaricomycetes</taxon>
        <taxon>Agaricomycetidae</taxon>
        <taxon>Agaricales</taxon>
        <taxon>Pleurotineae</taxon>
        <taxon>Pleurotaceae</taxon>
        <taxon>Pleurotus</taxon>
    </lineage>
</organism>
<dbReference type="OrthoDB" id="3100366at2759"/>
<dbReference type="AlphaFoldDB" id="A0A067NX57"/>
<proteinExistence type="predicted"/>
<dbReference type="HOGENOM" id="CLU_977017_0_0_1"/>